<feature type="compositionally biased region" description="Low complexity" evidence="2">
    <location>
        <begin position="261"/>
        <end position="272"/>
    </location>
</feature>
<accession>A0A4Z2JH24</accession>
<dbReference type="GO" id="GO:0034453">
    <property type="term" value="P:microtubule anchoring"/>
    <property type="evidence" value="ECO:0007669"/>
    <property type="project" value="InterPro"/>
</dbReference>
<keyword evidence="1" id="KW-0175">Coiled coil</keyword>
<dbReference type="InterPro" id="IPR000938">
    <property type="entry name" value="CAP-Gly_domain"/>
</dbReference>
<feature type="compositionally biased region" description="Polar residues" evidence="2">
    <location>
        <begin position="501"/>
        <end position="510"/>
    </location>
</feature>
<feature type="compositionally biased region" description="Low complexity" evidence="2">
    <location>
        <begin position="229"/>
        <end position="248"/>
    </location>
</feature>
<dbReference type="SUPFAM" id="SSF74924">
    <property type="entry name" value="Cap-Gly domain"/>
    <property type="match status" value="1"/>
</dbReference>
<keyword evidence="3" id="KW-1133">Transmembrane helix</keyword>
<feature type="compositionally biased region" description="Polar residues" evidence="2">
    <location>
        <begin position="213"/>
        <end position="224"/>
    </location>
</feature>
<dbReference type="SMART" id="SM01052">
    <property type="entry name" value="CAP_GLY"/>
    <property type="match status" value="1"/>
</dbReference>
<organism evidence="5 6">
    <name type="scientific">Liparis tanakae</name>
    <name type="common">Tanaka's snailfish</name>
    <dbReference type="NCBI Taxonomy" id="230148"/>
    <lineage>
        <taxon>Eukaryota</taxon>
        <taxon>Metazoa</taxon>
        <taxon>Chordata</taxon>
        <taxon>Craniata</taxon>
        <taxon>Vertebrata</taxon>
        <taxon>Euteleostomi</taxon>
        <taxon>Actinopterygii</taxon>
        <taxon>Neopterygii</taxon>
        <taxon>Teleostei</taxon>
        <taxon>Neoteleostei</taxon>
        <taxon>Acanthomorphata</taxon>
        <taxon>Eupercaria</taxon>
        <taxon>Perciformes</taxon>
        <taxon>Cottioidei</taxon>
        <taxon>Cottales</taxon>
        <taxon>Liparidae</taxon>
        <taxon>Liparis</taxon>
    </lineage>
</organism>
<feature type="compositionally biased region" description="Basic and acidic residues" evidence="2">
    <location>
        <begin position="868"/>
        <end position="877"/>
    </location>
</feature>
<feature type="region of interest" description="Disordered" evidence="2">
    <location>
        <begin position="823"/>
        <end position="893"/>
    </location>
</feature>
<dbReference type="Pfam" id="PF01302">
    <property type="entry name" value="CAP_GLY"/>
    <property type="match status" value="1"/>
</dbReference>
<feature type="compositionally biased region" description="Basic and acidic residues" evidence="2">
    <location>
        <begin position="526"/>
        <end position="548"/>
    </location>
</feature>
<dbReference type="GO" id="GO:0008017">
    <property type="term" value="F:microtubule binding"/>
    <property type="evidence" value="ECO:0007669"/>
    <property type="project" value="InterPro"/>
</dbReference>
<dbReference type="PANTHER" id="PTHR13958:SF3">
    <property type="entry name" value="CAP-GLY DOMAIN-CONTAINING PROTEIN-RELATED"/>
    <property type="match status" value="1"/>
</dbReference>
<feature type="compositionally biased region" description="Polar residues" evidence="2">
    <location>
        <begin position="279"/>
        <end position="310"/>
    </location>
</feature>
<feature type="compositionally biased region" description="Polar residues" evidence="2">
    <location>
        <begin position="846"/>
        <end position="860"/>
    </location>
</feature>
<sequence>MSSLYACSCDGCLWTIWMIIPGKGYVKHVFGVCVCGVDNGLKGVCSDNWMSRGFGSACFCNVMFPFFMINAFAKLLFSLTLLTAILLYPFTTRLLPVSFFLFSLPFSTASSSPHSFPPSFLPLLRFLTKREQQLMQRRHHAEELLQWKQRLDQEEAEVHRMEKEALAVWDRQTPRDMSEGHEKEISDISPTPSHHRSSEHKTDSEKEIVSEGDGSSVTPESSIHTEGHVSQQPGSPSSVPPVSTSETSARSSHAHYTQDFSSASRSPSRQSPLKGSHSPAASPSDGSSKTKMQLFSSSRTTNQARAQPTESPMLMQTEPISDQSDIESRIKALKEEVRKRKLMAYQLKKEQKKRNKERLKAQEASLLKQLENYDNLIEKTKAELNKAPDSTPDTQSQIKDSTSIAEQSSIKPAHRSETSKISQKTQSDASLDHNALPQVDHSRSTSVPEEMYEEDPPTVTPTPMDGSPECPPLRPSSCLSTEELLRPSSKEAQEQMIGSGDKNSVSYQKNDIQDELVEVSSTLNDPHSEHLLKLQKEDKLDSQEKLSASKDVSSYKGEEHRHSPSVGIEHDQIRAQETSEAEEAVRSDTSFNESQSAASSDRPCSPNSVAYSSKKEAPKKDAEVSSPIVDGYHDDFESSVDSSPREVRNRPASQISVSPTEIKGSPSRATPYGSHEEEVEEEIAEELSQHSGTSGATRLSVRLLDLHNHTEDSKRDGKDIVNSSHSPPISPVADEMPSFRIADRVLVGGVQPGTLRFKGPTSFANGFWAGVELDKSEGSNNGTYDGVVYFECVESHGIFAPPDKITNLPEKFEVCTDATEDEDSFFDGLSDKDGDERKTDEHKSTKQGNLNIKNEQTSNKVYGPGDKNITDESDHKTGSHLNSQHHKESKPPIFNGNTQDIMLDFEDAPTTILISDMDKIALGKQSRADIATLVDSEEVDSKHRFGPADLSTDIGDDTREQKDGDLLDTFADDLLNNCVKDTLAQFVQIKKAKEQKIDAANQMNGDLFRDNVEGEEEEDFFSSVQQKDGLPFFLPRENRELSSPELCDQPQSPVLGASGQEELAKRLAELELSRELLDELGDDQDWFDEDFGLSSRREKQRLKQREEEEEDGRLGRSDPSVGAALGGLVSYPGGEQQIKTPPRPELPLPLPPKLPEQPAMVVPHSATEVEKMVHAAAQEIWENCGLGKEGALTLSQLPNPKPSQEYLGKEASSQDPEVLCVRSYRKEFISAEVLKLYGLTKDPSQKTDWQKMLKFGKKKRDRVDHILVQELHEEEAQWVNYDEDELFVKMQLADSIFDALLKDTANVLTLIYDKRARTEKPLS</sequence>
<dbReference type="PROSITE" id="PS50245">
    <property type="entry name" value="CAP_GLY_2"/>
    <property type="match status" value="1"/>
</dbReference>
<name>A0A4Z2JH24_9TELE</name>
<feature type="compositionally biased region" description="Basic and acidic residues" evidence="2">
    <location>
        <begin position="172"/>
        <end position="186"/>
    </location>
</feature>
<keyword evidence="3" id="KW-0812">Transmembrane</keyword>
<evidence type="ECO:0000313" key="5">
    <source>
        <dbReference type="EMBL" id="TNN89261.1"/>
    </source>
</evidence>
<feature type="domain" description="CAP-Gly" evidence="4">
    <location>
        <begin position="759"/>
        <end position="801"/>
    </location>
</feature>
<evidence type="ECO:0000313" key="6">
    <source>
        <dbReference type="Proteomes" id="UP000314294"/>
    </source>
</evidence>
<protein>
    <submittedName>
        <fullName evidence="5">Centrosome-associated protein 350</fullName>
    </submittedName>
</protein>
<dbReference type="GO" id="GO:0005813">
    <property type="term" value="C:centrosome"/>
    <property type="evidence" value="ECO:0007669"/>
    <property type="project" value="InterPro"/>
</dbReference>
<feature type="region of interest" description="Disordered" evidence="2">
    <location>
        <begin position="1097"/>
        <end position="1146"/>
    </location>
</feature>
<feature type="compositionally biased region" description="Polar residues" evidence="2">
    <location>
        <begin position="391"/>
        <end position="410"/>
    </location>
</feature>
<dbReference type="Proteomes" id="UP000314294">
    <property type="component" value="Unassembled WGS sequence"/>
</dbReference>
<feature type="compositionally biased region" description="Basic and acidic residues" evidence="2">
    <location>
        <begin position="829"/>
        <end position="844"/>
    </location>
</feature>
<feature type="compositionally biased region" description="Basic and acidic residues" evidence="2">
    <location>
        <begin position="613"/>
        <end position="623"/>
    </location>
</feature>
<feature type="compositionally biased region" description="Basic and acidic residues" evidence="2">
    <location>
        <begin position="708"/>
        <end position="719"/>
    </location>
</feature>
<reference evidence="5 6" key="1">
    <citation type="submission" date="2019-03" db="EMBL/GenBank/DDBJ databases">
        <title>First draft genome of Liparis tanakae, snailfish: a comprehensive survey of snailfish specific genes.</title>
        <authorList>
            <person name="Kim W."/>
            <person name="Song I."/>
            <person name="Jeong J.-H."/>
            <person name="Kim D."/>
            <person name="Kim S."/>
            <person name="Ryu S."/>
            <person name="Song J.Y."/>
            <person name="Lee S.K."/>
        </authorList>
    </citation>
    <scope>NUCLEOTIDE SEQUENCE [LARGE SCALE GENOMIC DNA]</scope>
    <source>
        <tissue evidence="5">Muscle</tissue>
    </source>
</reference>
<feature type="compositionally biased region" description="Polar residues" evidence="2">
    <location>
        <begin position="419"/>
        <end position="429"/>
    </location>
</feature>
<feature type="compositionally biased region" description="Basic and acidic residues" evidence="2">
    <location>
        <begin position="1097"/>
        <end position="1116"/>
    </location>
</feature>
<feature type="compositionally biased region" description="Polar residues" evidence="2">
    <location>
        <begin position="249"/>
        <end position="260"/>
    </location>
</feature>
<feature type="coiled-coil region" evidence="1">
    <location>
        <begin position="137"/>
        <end position="164"/>
    </location>
</feature>
<dbReference type="InterPro" id="IPR028750">
    <property type="entry name" value="CEP350/CC187"/>
</dbReference>
<evidence type="ECO:0000256" key="2">
    <source>
        <dbReference type="SAM" id="MobiDB-lite"/>
    </source>
</evidence>
<proteinExistence type="predicted"/>
<feature type="transmembrane region" description="Helical" evidence="3">
    <location>
        <begin position="85"/>
        <end position="106"/>
    </location>
</feature>
<feature type="region of interest" description="Disordered" evidence="2">
    <location>
        <begin position="708"/>
        <end position="734"/>
    </location>
</feature>
<dbReference type="OrthoDB" id="306254at2759"/>
<comment type="caution">
    <text evidence="5">The sequence shown here is derived from an EMBL/GenBank/DDBJ whole genome shotgun (WGS) entry which is preliminary data.</text>
</comment>
<feature type="compositionally biased region" description="Basic and acidic residues" evidence="2">
    <location>
        <begin position="199"/>
        <end position="209"/>
    </location>
</feature>
<gene>
    <name evidence="5" type="primary">CEP350_1</name>
    <name evidence="5" type="ORF">EYF80_000549</name>
</gene>
<feature type="region of interest" description="Disordered" evidence="2">
    <location>
        <begin position="167"/>
        <end position="326"/>
    </location>
</feature>
<feature type="compositionally biased region" description="Basic and acidic residues" evidence="2">
    <location>
        <begin position="556"/>
        <end position="574"/>
    </location>
</feature>
<dbReference type="InterPro" id="IPR036859">
    <property type="entry name" value="CAP-Gly_dom_sf"/>
</dbReference>
<dbReference type="EMBL" id="SRLO01000002">
    <property type="protein sequence ID" value="TNN89261.1"/>
    <property type="molecule type" value="Genomic_DNA"/>
</dbReference>
<feature type="compositionally biased region" description="Basic and acidic residues" evidence="2">
    <location>
        <begin position="483"/>
        <end position="493"/>
    </location>
</feature>
<evidence type="ECO:0000256" key="1">
    <source>
        <dbReference type="SAM" id="Coils"/>
    </source>
</evidence>
<evidence type="ECO:0000256" key="3">
    <source>
        <dbReference type="SAM" id="Phobius"/>
    </source>
</evidence>
<feature type="region of interest" description="Disordered" evidence="2">
    <location>
        <begin position="381"/>
        <end position="681"/>
    </location>
</feature>
<keyword evidence="6" id="KW-1185">Reference proteome</keyword>
<evidence type="ECO:0000259" key="4">
    <source>
        <dbReference type="PROSITE" id="PS50245"/>
    </source>
</evidence>
<feature type="compositionally biased region" description="Polar residues" evidence="2">
    <location>
        <begin position="587"/>
        <end position="599"/>
    </location>
</feature>
<keyword evidence="3" id="KW-0472">Membrane</keyword>
<dbReference type="Gene3D" id="2.30.30.190">
    <property type="entry name" value="CAP Gly-rich-like domain"/>
    <property type="match status" value="1"/>
</dbReference>
<dbReference type="PANTHER" id="PTHR13958">
    <property type="entry name" value="CENTROSOME-ASSOCIATED PROTEIN 350"/>
    <property type="match status" value="1"/>
</dbReference>